<organism evidence="1">
    <name type="scientific">Eucalyptus grandis</name>
    <name type="common">Flooded gum</name>
    <dbReference type="NCBI Taxonomy" id="71139"/>
    <lineage>
        <taxon>Eukaryota</taxon>
        <taxon>Viridiplantae</taxon>
        <taxon>Streptophyta</taxon>
        <taxon>Embryophyta</taxon>
        <taxon>Tracheophyta</taxon>
        <taxon>Spermatophyta</taxon>
        <taxon>Magnoliopsida</taxon>
        <taxon>eudicotyledons</taxon>
        <taxon>Gunneridae</taxon>
        <taxon>Pentapetalae</taxon>
        <taxon>rosids</taxon>
        <taxon>malvids</taxon>
        <taxon>Myrtales</taxon>
        <taxon>Myrtaceae</taxon>
        <taxon>Myrtoideae</taxon>
        <taxon>Eucalypteae</taxon>
        <taxon>Eucalyptus</taxon>
    </lineage>
</organism>
<proteinExistence type="predicted"/>
<name>A0A059BQ74_EUCGR</name>
<sequence length="67" mass="7611">MTGGQNKCPFSSIMDHFPQRYTLVQLENLIISFTGSNLQLSVLENIFINHIFTQSAFIWPTLLALLP</sequence>
<dbReference type="AlphaFoldDB" id="A0A059BQ74"/>
<evidence type="ECO:0000313" key="1">
    <source>
        <dbReference type="EMBL" id="KCW68253.1"/>
    </source>
</evidence>
<gene>
    <name evidence="1" type="ORF">EUGRSUZ_F01900</name>
</gene>
<dbReference type="Gramene" id="KCW68253">
    <property type="protein sequence ID" value="KCW68253"/>
    <property type="gene ID" value="EUGRSUZ_F01900"/>
</dbReference>
<dbReference type="InParanoid" id="A0A059BQ74"/>
<protein>
    <submittedName>
        <fullName evidence="1">Uncharacterized protein</fullName>
    </submittedName>
</protein>
<dbReference type="EMBL" id="KK198758">
    <property type="protein sequence ID" value="KCW68253.1"/>
    <property type="molecule type" value="Genomic_DNA"/>
</dbReference>
<reference evidence="1" key="1">
    <citation type="submission" date="2013-07" db="EMBL/GenBank/DDBJ databases">
        <title>The genome of Eucalyptus grandis.</title>
        <authorList>
            <person name="Schmutz J."/>
            <person name="Hayes R."/>
            <person name="Myburg A."/>
            <person name="Tuskan G."/>
            <person name="Grattapaglia D."/>
            <person name="Rokhsar D.S."/>
        </authorList>
    </citation>
    <scope>NUCLEOTIDE SEQUENCE</scope>
    <source>
        <tissue evidence="1">Leaf extractions</tissue>
    </source>
</reference>
<accession>A0A059BQ74</accession>